<protein>
    <recommendedName>
        <fullName evidence="3">RepB-like DNA primase domain-containing protein</fullName>
    </recommendedName>
</protein>
<comment type="caution">
    <text evidence="1">The sequence shown here is derived from an EMBL/GenBank/DDBJ whole genome shotgun (WGS) entry which is preliminary data.</text>
</comment>
<gene>
    <name evidence="1" type="ORF">GOB81_13535</name>
</gene>
<dbReference type="EMBL" id="WOSY01000015">
    <property type="protein sequence ID" value="NHN89634.1"/>
    <property type="molecule type" value="Genomic_DNA"/>
</dbReference>
<proteinExistence type="predicted"/>
<sequence>MSGYQFTIAPATHVIRMNNPEQTHDDFRGFILEMETHRIVWHDDKNAPGHVLWLPCRLNDCPEMGFPRAMNALAQPTHLFGLDFDDAGNTIANITTALDALGCDYYLHTTMSYVPGEKEKCRAVIHVTDSIMSNEENKMLYNALVPHFDRFGLVMDKSCTNIARKFYVPGSNRATGIECESWAVQNRGPLDNASSSPLMANEHKRIARENVLRQMEKSAKAKAIHGKIINPQRPYFNHSGDYNVADPKEVAAYIGAESQGSVMASFIAHMVGYCGTRFGDNVVDDRTLLDALTSWTGKTSHDNLIKNIRDARQKYKR</sequence>
<dbReference type="Proteomes" id="UP000631653">
    <property type="component" value="Unassembled WGS sequence"/>
</dbReference>
<accession>A0ABX0K8A9</accession>
<keyword evidence="2" id="KW-1185">Reference proteome</keyword>
<name>A0ABX0K8A9_9PROT</name>
<reference evidence="1 2" key="1">
    <citation type="journal article" date="2020" name="Int. J. Syst. Evol. Microbiol.">
        <title>Novel acetic acid bacteria from cider fermentations: Acetobacter conturbans sp. nov. and Acetobacter fallax sp. nov.</title>
        <authorList>
            <person name="Sombolestani A.S."/>
            <person name="Cleenwerck I."/>
            <person name="Cnockaert M."/>
            <person name="Borremans W."/>
            <person name="Wieme A.D."/>
            <person name="De Vuyst L."/>
            <person name="Vandamme P."/>
        </authorList>
    </citation>
    <scope>NUCLEOTIDE SEQUENCE [LARGE SCALE GENOMIC DNA]</scope>
    <source>
        <strain evidence="1 2">LMG 1627</strain>
    </source>
</reference>
<evidence type="ECO:0000313" key="1">
    <source>
        <dbReference type="EMBL" id="NHN89634.1"/>
    </source>
</evidence>
<organism evidence="1 2">
    <name type="scientific">Acetobacter conturbans</name>
    <dbReference type="NCBI Taxonomy" id="1737472"/>
    <lineage>
        <taxon>Bacteria</taxon>
        <taxon>Pseudomonadati</taxon>
        <taxon>Pseudomonadota</taxon>
        <taxon>Alphaproteobacteria</taxon>
        <taxon>Acetobacterales</taxon>
        <taxon>Acetobacteraceae</taxon>
        <taxon>Acetobacter</taxon>
    </lineage>
</organism>
<evidence type="ECO:0000313" key="2">
    <source>
        <dbReference type="Proteomes" id="UP000631653"/>
    </source>
</evidence>
<evidence type="ECO:0008006" key="3">
    <source>
        <dbReference type="Google" id="ProtNLM"/>
    </source>
</evidence>